<reference evidence="4" key="2">
    <citation type="submission" date="2021-01" db="EMBL/GenBank/DDBJ databases">
        <authorList>
            <person name="Kaushik A."/>
        </authorList>
    </citation>
    <scope>NUCLEOTIDE SEQUENCE</scope>
    <source>
        <strain evidence="4">AG1-1A</strain>
    </source>
</reference>
<accession>A0A8H3A1C9</accession>
<reference evidence="5" key="1">
    <citation type="submission" date="2020-09" db="EMBL/GenBank/DDBJ databases">
        <title>Comparative genome analyses of four rice-infecting Rhizoctonia solani isolates reveal extensive enrichment of homogalacturonan modification genes.</title>
        <authorList>
            <person name="Lee D.-Y."/>
            <person name="Jeon J."/>
            <person name="Kim K.-T."/>
            <person name="Cheong K."/>
            <person name="Song H."/>
            <person name="Choi G."/>
            <person name="Ko J."/>
            <person name="Opiyo S.O."/>
            <person name="Zuo S."/>
            <person name="Madhav S."/>
            <person name="Lee Y.-H."/>
            <person name="Wang G.-L."/>
        </authorList>
    </citation>
    <scope>NUCLEOTIDE SEQUENCE</scope>
    <source>
        <strain evidence="5">AG1-IA WGL</strain>
    </source>
</reference>
<sequence length="190" mass="20404">MASNSSSSQARDMVLFARGVIALLDSWDVLRLAITEGWGGPESSAKRTWLASIIVDEFESSTASNSPDLDYIADLILQAMSDEFDVDVDDGSAERIAESVVKLWAAEPTTAAQMVAQFQAAAEKRSKVKVQASRGEGNGDSDWESESEDEDGVPRLMESGAQPAAPREKPEPVVDEDGFTLVQGKGKGKH</sequence>
<gene>
    <name evidence="4" type="ORF">RDB_LOCUS30486</name>
    <name evidence="5" type="ORF">RHS03_03190</name>
</gene>
<evidence type="ECO:0000256" key="3">
    <source>
        <dbReference type="SAM" id="MobiDB-lite"/>
    </source>
</evidence>
<keyword evidence="2" id="KW-0698">rRNA processing</keyword>
<proteinExistence type="inferred from homology"/>
<protein>
    <submittedName>
        <fullName evidence="5">Pre-rRNA-processing protein TSR2</fullName>
    </submittedName>
</protein>
<evidence type="ECO:0000256" key="1">
    <source>
        <dbReference type="ARBA" id="ARBA00006524"/>
    </source>
</evidence>
<evidence type="ECO:0000256" key="2">
    <source>
        <dbReference type="ARBA" id="ARBA00022552"/>
    </source>
</evidence>
<comment type="caution">
    <text evidence="4">The sequence shown here is derived from an EMBL/GenBank/DDBJ whole genome shotgun (WGS) entry which is preliminary data.</text>
</comment>
<dbReference type="GO" id="GO:0006364">
    <property type="term" value="P:rRNA processing"/>
    <property type="evidence" value="ECO:0007669"/>
    <property type="project" value="UniProtKB-KW"/>
</dbReference>
<dbReference type="EMBL" id="CAJMWR010000623">
    <property type="protein sequence ID" value="CAE6391037.1"/>
    <property type="molecule type" value="Genomic_DNA"/>
</dbReference>
<dbReference type="Proteomes" id="UP000602905">
    <property type="component" value="Unassembled WGS sequence"/>
</dbReference>
<feature type="region of interest" description="Disordered" evidence="3">
    <location>
        <begin position="126"/>
        <end position="190"/>
    </location>
</feature>
<dbReference type="InterPro" id="IPR019398">
    <property type="entry name" value="Pre-rRNA_process_TSR2"/>
</dbReference>
<dbReference type="OrthoDB" id="263560at2759"/>
<feature type="compositionally biased region" description="Acidic residues" evidence="3">
    <location>
        <begin position="139"/>
        <end position="151"/>
    </location>
</feature>
<evidence type="ECO:0000313" key="4">
    <source>
        <dbReference type="EMBL" id="CAE6391037.1"/>
    </source>
</evidence>
<comment type="similarity">
    <text evidence="1">Belongs to the TSR2 family.</text>
</comment>
<dbReference type="PANTHER" id="PTHR21250">
    <property type="entry name" value="PRE-RRNA-PROCESSING PROTEIN TSR2 HOMOLOG"/>
    <property type="match status" value="1"/>
</dbReference>
<evidence type="ECO:0000313" key="6">
    <source>
        <dbReference type="Proteomes" id="UP000663840"/>
    </source>
</evidence>
<dbReference type="EMBL" id="JACYCD010000048">
    <property type="protein sequence ID" value="KAF8709625.1"/>
    <property type="molecule type" value="Genomic_DNA"/>
</dbReference>
<dbReference type="Pfam" id="PF10273">
    <property type="entry name" value="WGG"/>
    <property type="match status" value="1"/>
</dbReference>
<dbReference type="Proteomes" id="UP000663840">
    <property type="component" value="Unassembled WGS sequence"/>
</dbReference>
<name>A0A8H3A1C9_9AGAM</name>
<dbReference type="AlphaFoldDB" id="A0A8H3A1C9"/>
<evidence type="ECO:0000313" key="5">
    <source>
        <dbReference type="EMBL" id="KAF8709625.1"/>
    </source>
</evidence>
<organism evidence="4 6">
    <name type="scientific">Rhizoctonia solani</name>
    <dbReference type="NCBI Taxonomy" id="456999"/>
    <lineage>
        <taxon>Eukaryota</taxon>
        <taxon>Fungi</taxon>
        <taxon>Dikarya</taxon>
        <taxon>Basidiomycota</taxon>
        <taxon>Agaricomycotina</taxon>
        <taxon>Agaricomycetes</taxon>
        <taxon>Cantharellales</taxon>
        <taxon>Ceratobasidiaceae</taxon>
        <taxon>Rhizoctonia</taxon>
    </lineage>
</organism>